<dbReference type="EMBL" id="JAGSXJ010000016">
    <property type="protein sequence ID" value="KAH6684940.1"/>
    <property type="molecule type" value="Genomic_DNA"/>
</dbReference>
<evidence type="ECO:0000313" key="4">
    <source>
        <dbReference type="Proteomes" id="UP000770015"/>
    </source>
</evidence>
<dbReference type="InterPro" id="IPR056002">
    <property type="entry name" value="DUF7580"/>
</dbReference>
<dbReference type="Proteomes" id="UP000770015">
    <property type="component" value="Unassembled WGS sequence"/>
</dbReference>
<evidence type="ECO:0000256" key="1">
    <source>
        <dbReference type="SAM" id="SignalP"/>
    </source>
</evidence>
<dbReference type="Pfam" id="PF24476">
    <property type="entry name" value="DUF7580"/>
    <property type="match status" value="1"/>
</dbReference>
<evidence type="ECO:0000313" key="3">
    <source>
        <dbReference type="EMBL" id="KAH6684940.1"/>
    </source>
</evidence>
<protein>
    <recommendedName>
        <fullName evidence="2">DUF7580 domain-containing protein</fullName>
    </recommendedName>
</protein>
<keyword evidence="1" id="KW-0732">Signal</keyword>
<accession>A0A9P8V8T5</accession>
<evidence type="ECO:0000259" key="2">
    <source>
        <dbReference type="Pfam" id="PF24476"/>
    </source>
</evidence>
<gene>
    <name evidence="3" type="ORF">F5X68DRAFT_262808</name>
</gene>
<organism evidence="3 4">
    <name type="scientific">Plectosphaerella plurivora</name>
    <dbReference type="NCBI Taxonomy" id="936078"/>
    <lineage>
        <taxon>Eukaryota</taxon>
        <taxon>Fungi</taxon>
        <taxon>Dikarya</taxon>
        <taxon>Ascomycota</taxon>
        <taxon>Pezizomycotina</taxon>
        <taxon>Sordariomycetes</taxon>
        <taxon>Hypocreomycetidae</taxon>
        <taxon>Glomerellales</taxon>
        <taxon>Plectosphaerellaceae</taxon>
        <taxon>Plectosphaerella</taxon>
    </lineage>
</organism>
<reference evidence="3" key="1">
    <citation type="journal article" date="2021" name="Nat. Commun.">
        <title>Genetic determinants of endophytism in the Arabidopsis root mycobiome.</title>
        <authorList>
            <person name="Mesny F."/>
            <person name="Miyauchi S."/>
            <person name="Thiergart T."/>
            <person name="Pickel B."/>
            <person name="Atanasova L."/>
            <person name="Karlsson M."/>
            <person name="Huettel B."/>
            <person name="Barry K.W."/>
            <person name="Haridas S."/>
            <person name="Chen C."/>
            <person name="Bauer D."/>
            <person name="Andreopoulos W."/>
            <person name="Pangilinan J."/>
            <person name="LaButti K."/>
            <person name="Riley R."/>
            <person name="Lipzen A."/>
            <person name="Clum A."/>
            <person name="Drula E."/>
            <person name="Henrissat B."/>
            <person name="Kohler A."/>
            <person name="Grigoriev I.V."/>
            <person name="Martin F.M."/>
            <person name="Hacquard S."/>
        </authorList>
    </citation>
    <scope>NUCLEOTIDE SEQUENCE</scope>
    <source>
        <strain evidence="3">MPI-SDFR-AT-0117</strain>
    </source>
</reference>
<dbReference type="OrthoDB" id="4851742at2759"/>
<proteinExistence type="predicted"/>
<keyword evidence="4" id="KW-1185">Reference proteome</keyword>
<dbReference type="PANTHER" id="PTHR35186">
    <property type="entry name" value="ANK_REP_REGION DOMAIN-CONTAINING PROTEIN"/>
    <property type="match status" value="1"/>
</dbReference>
<sequence>MSGFEVAGVILGAIPLIISALEHYKDGKGAAATFVKWRGLLDTLIFRLKLQRTFFYLQILELLREAGVREAIERPDLSETECIQLLRSVKAGANLEEHLGPLYPAFTDVLGRYEACLSAILSKIGHIQRLPQHQKYDLAHIVAANTPGADGQFYFRERLAFTIERRSLKTLLDELTEERLSLKAIIKGIRTQREFAAREPSHEAHRIASIFFQVQAGAQALYSAMSQGCTCRCIDPHRVMMRLDNRLPQQRQKAIMAIRKNQGTTFSLIFTLEGSLQEAVVKAALADDMETDALSLACSTAPVIKLSPAVSTQTTLIQATRVTDICRTAREARVRGRKLHLQLASYTLSTIDNASERCRKFAGSPNLESLLRQGAQDEDSRMTPKQRTLLALDVAAAIPQLRETTWLSQAWDKRAIKFLVTHAAMTTEGPLSNTISAEAAMPLPQRRDLIPKRRF</sequence>
<dbReference type="AlphaFoldDB" id="A0A9P8V8T5"/>
<feature type="signal peptide" evidence="1">
    <location>
        <begin position="1"/>
        <end position="20"/>
    </location>
</feature>
<dbReference type="PANTHER" id="PTHR35186:SF4">
    <property type="entry name" value="PRION-INHIBITION AND PROPAGATION HELO DOMAIN-CONTAINING PROTEIN"/>
    <property type="match status" value="1"/>
</dbReference>
<feature type="chain" id="PRO_5040427476" description="DUF7580 domain-containing protein" evidence="1">
    <location>
        <begin position="21"/>
        <end position="455"/>
    </location>
</feature>
<comment type="caution">
    <text evidence="3">The sequence shown here is derived from an EMBL/GenBank/DDBJ whole genome shotgun (WGS) entry which is preliminary data.</text>
</comment>
<feature type="domain" description="DUF7580" evidence="2">
    <location>
        <begin position="214"/>
        <end position="423"/>
    </location>
</feature>
<name>A0A9P8V8T5_9PEZI</name>